<organism evidence="1 2">
    <name type="scientific">Lysobacter yananisis</name>
    <dbReference type="NCBI Taxonomy" id="1003114"/>
    <lineage>
        <taxon>Bacteria</taxon>
        <taxon>Pseudomonadati</taxon>
        <taxon>Pseudomonadota</taxon>
        <taxon>Gammaproteobacteria</taxon>
        <taxon>Lysobacterales</taxon>
        <taxon>Lysobacteraceae</taxon>
        <taxon>Lysobacter</taxon>
    </lineage>
</organism>
<sequence length="87" mass="9457">MLTGAVPSSGLWITKVFFHRSAHDLAVRGGAGLLRGLPEWALPFLAMGRLRDSTQAPSLQAKASASWLIACYYAVERTRRPTFLIGA</sequence>
<dbReference type="RefSeq" id="WP_139381874.1">
    <property type="nucleotide sequence ID" value="NZ_CP133568.1"/>
</dbReference>
<dbReference type="Proteomes" id="UP001229313">
    <property type="component" value="Chromosome"/>
</dbReference>
<proteinExistence type="predicted"/>
<dbReference type="EMBL" id="CP133568">
    <property type="protein sequence ID" value="WMT04098.1"/>
    <property type="molecule type" value="Genomic_DNA"/>
</dbReference>
<keyword evidence="2" id="KW-1185">Reference proteome</keyword>
<name>A0ABY9PAK6_9GAMM</name>
<evidence type="ECO:0000313" key="2">
    <source>
        <dbReference type="Proteomes" id="UP001229313"/>
    </source>
</evidence>
<accession>A0ABY9PAK6</accession>
<evidence type="ECO:0000313" key="1">
    <source>
        <dbReference type="EMBL" id="WMT04098.1"/>
    </source>
</evidence>
<reference evidence="1 2" key="1">
    <citation type="submission" date="2023-08" db="EMBL/GenBank/DDBJ databases">
        <title>The whole genome sequence of Lysobacter yananisis.</title>
        <authorList>
            <person name="Sun H."/>
        </authorList>
    </citation>
    <scope>NUCLEOTIDE SEQUENCE [LARGE SCALE GENOMIC DNA]</scope>
    <source>
        <strain evidence="1 2">SNNU513</strain>
    </source>
</reference>
<gene>
    <name evidence="1" type="ORF">RDV84_04390</name>
</gene>
<protein>
    <submittedName>
        <fullName evidence="1">Uncharacterized protein</fullName>
    </submittedName>
</protein>